<protein>
    <recommendedName>
        <fullName evidence="4">phosphoglycolate phosphatase</fullName>
        <ecNumber evidence="4">3.1.3.18</ecNumber>
    </recommendedName>
</protein>
<dbReference type="PANTHER" id="PTHR43434">
    <property type="entry name" value="PHOSPHOGLYCOLATE PHOSPHATASE"/>
    <property type="match status" value="1"/>
</dbReference>
<evidence type="ECO:0000313" key="5">
    <source>
        <dbReference type="EMBL" id="MCO6047881.1"/>
    </source>
</evidence>
<organism evidence="5 6">
    <name type="scientific">Aeoliella straminimaris</name>
    <dbReference type="NCBI Taxonomy" id="2954799"/>
    <lineage>
        <taxon>Bacteria</taxon>
        <taxon>Pseudomonadati</taxon>
        <taxon>Planctomycetota</taxon>
        <taxon>Planctomycetia</taxon>
        <taxon>Pirellulales</taxon>
        <taxon>Lacipirellulaceae</taxon>
        <taxon>Aeoliella</taxon>
    </lineage>
</organism>
<dbReference type="InterPro" id="IPR023198">
    <property type="entry name" value="PGP-like_dom2"/>
</dbReference>
<dbReference type="PANTHER" id="PTHR43434:SF1">
    <property type="entry name" value="PHOSPHOGLYCOLATE PHOSPHATASE"/>
    <property type="match status" value="1"/>
</dbReference>
<dbReference type="InterPro" id="IPR023214">
    <property type="entry name" value="HAD_sf"/>
</dbReference>
<dbReference type="AlphaFoldDB" id="A0A9X2FJT3"/>
<dbReference type="InterPro" id="IPR036412">
    <property type="entry name" value="HAD-like_sf"/>
</dbReference>
<dbReference type="EMBL" id="JAMXLR010000092">
    <property type="protein sequence ID" value="MCO6047881.1"/>
    <property type="molecule type" value="Genomic_DNA"/>
</dbReference>
<accession>A0A9X2FJT3</accession>
<dbReference type="EC" id="3.1.3.18" evidence="4"/>
<proteinExistence type="inferred from homology"/>
<evidence type="ECO:0000256" key="3">
    <source>
        <dbReference type="ARBA" id="ARBA00006171"/>
    </source>
</evidence>
<dbReference type="GO" id="GO:0008967">
    <property type="term" value="F:phosphoglycolate phosphatase activity"/>
    <property type="evidence" value="ECO:0007669"/>
    <property type="project" value="UniProtKB-EC"/>
</dbReference>
<dbReference type="SUPFAM" id="SSF56784">
    <property type="entry name" value="HAD-like"/>
    <property type="match status" value="1"/>
</dbReference>
<keyword evidence="6" id="KW-1185">Reference proteome</keyword>
<dbReference type="RefSeq" id="WP_252855987.1">
    <property type="nucleotide sequence ID" value="NZ_JAMXLR010000092.1"/>
</dbReference>
<evidence type="ECO:0000256" key="4">
    <source>
        <dbReference type="ARBA" id="ARBA00013078"/>
    </source>
</evidence>
<evidence type="ECO:0000313" key="6">
    <source>
        <dbReference type="Proteomes" id="UP001155241"/>
    </source>
</evidence>
<name>A0A9X2FJT3_9BACT</name>
<dbReference type="Proteomes" id="UP001155241">
    <property type="component" value="Unassembled WGS sequence"/>
</dbReference>
<reference evidence="5" key="1">
    <citation type="submission" date="2022-06" db="EMBL/GenBank/DDBJ databases">
        <title>Aeoliella straminimaris, a novel planctomycete from sediments.</title>
        <authorList>
            <person name="Vitorino I.R."/>
            <person name="Lage O.M."/>
        </authorList>
    </citation>
    <scope>NUCLEOTIDE SEQUENCE</scope>
    <source>
        <strain evidence="5">ICT_H6.2</strain>
    </source>
</reference>
<dbReference type="GO" id="GO:0006281">
    <property type="term" value="P:DNA repair"/>
    <property type="evidence" value="ECO:0007669"/>
    <property type="project" value="TreeGrafter"/>
</dbReference>
<sequence length="226" mass="23928">MKVCFFDIDGTLIVSGGAGQKAFARVFREQFGVDEISQAVSFAGRSDRAITLDLLAAHDVEPSDENWRRFHDAYIAVLPESLAANEGTVLPGVEALIATFAAADGVEVGLLTGNVIRGAEAKLTHYNLWHHFAFGGFGDTHTSRDEIARAAVVAAGEHLGISPNGDSRLAVIGDTVHDITCARAIGAYAVAVPTGLTSIDELRAAEPDLAVETLEDAKTLIDWITA</sequence>
<dbReference type="Gene3D" id="1.10.150.240">
    <property type="entry name" value="Putative phosphatase, domain 2"/>
    <property type="match status" value="1"/>
</dbReference>
<keyword evidence="5" id="KW-0378">Hydrolase</keyword>
<dbReference type="InterPro" id="IPR050155">
    <property type="entry name" value="HAD-like_hydrolase_sf"/>
</dbReference>
<dbReference type="SFLD" id="SFLDS00003">
    <property type="entry name" value="Haloacid_Dehalogenase"/>
    <property type="match status" value="1"/>
</dbReference>
<evidence type="ECO:0000256" key="1">
    <source>
        <dbReference type="ARBA" id="ARBA00000830"/>
    </source>
</evidence>
<dbReference type="SFLD" id="SFLDG01129">
    <property type="entry name" value="C1.5:_HAD__Beta-PGM__Phosphata"/>
    <property type="match status" value="1"/>
</dbReference>
<evidence type="ECO:0000256" key="2">
    <source>
        <dbReference type="ARBA" id="ARBA00004818"/>
    </source>
</evidence>
<comment type="similarity">
    <text evidence="3">Belongs to the HAD-like hydrolase superfamily. CbbY/CbbZ/Gph/YieH family.</text>
</comment>
<gene>
    <name evidence="5" type="ORF">NG895_28585</name>
</gene>
<comment type="caution">
    <text evidence="5">The sequence shown here is derived from an EMBL/GenBank/DDBJ whole genome shotgun (WGS) entry which is preliminary data.</text>
</comment>
<dbReference type="GO" id="GO:0005829">
    <property type="term" value="C:cytosol"/>
    <property type="evidence" value="ECO:0007669"/>
    <property type="project" value="TreeGrafter"/>
</dbReference>
<comment type="catalytic activity">
    <reaction evidence="1">
        <text>2-phosphoglycolate + H2O = glycolate + phosphate</text>
        <dbReference type="Rhea" id="RHEA:14369"/>
        <dbReference type="ChEBI" id="CHEBI:15377"/>
        <dbReference type="ChEBI" id="CHEBI:29805"/>
        <dbReference type="ChEBI" id="CHEBI:43474"/>
        <dbReference type="ChEBI" id="CHEBI:58033"/>
        <dbReference type="EC" id="3.1.3.18"/>
    </reaction>
</comment>
<comment type="pathway">
    <text evidence="2">Organic acid metabolism; glycolate biosynthesis; glycolate from 2-phosphoglycolate: step 1/1.</text>
</comment>
<dbReference type="Pfam" id="PF00702">
    <property type="entry name" value="Hydrolase"/>
    <property type="match status" value="1"/>
</dbReference>
<dbReference type="Gene3D" id="3.40.50.1000">
    <property type="entry name" value="HAD superfamily/HAD-like"/>
    <property type="match status" value="1"/>
</dbReference>